<feature type="binding site" evidence="10">
    <location>
        <position position="124"/>
    </location>
    <ligand>
        <name>UDP-N-acetyl-alpha-D-glucosamine</name>
        <dbReference type="ChEBI" id="CHEBI:57705"/>
    </ligand>
</feature>
<keyword evidence="6 10" id="KW-0573">Peptidoglycan synthesis</keyword>
<dbReference type="PANTHER" id="PTHR21015">
    <property type="entry name" value="UDP-N-ACETYLGLUCOSAMINE--N-ACETYLMURAMYL-(PENTAPEPTIDE) PYROPHOSPHORYL-UNDECAPRENOL N-ACETYLGLUCOSAMINE TRANSFERASE 1"/>
    <property type="match status" value="1"/>
</dbReference>
<evidence type="ECO:0000259" key="11">
    <source>
        <dbReference type="Pfam" id="PF03033"/>
    </source>
</evidence>
<feature type="domain" description="Glycosyltransferase family 28 N-terminal" evidence="11">
    <location>
        <begin position="5"/>
        <end position="142"/>
    </location>
</feature>
<evidence type="ECO:0000256" key="1">
    <source>
        <dbReference type="ARBA" id="ARBA00022475"/>
    </source>
</evidence>
<sequence>MGESILLAGGGTAGHVNPLLATAAELQARGHAPAALGTAQGLEVDLVPRAGLELFTVPKVPMPRRPSMDLLRLPVNLKRAVDAAGDAIDAIGAKAVVGFGGYASTPAYLAARRRKVPVIVHEGNMRPGLANRLGARWAVAVAATFPGTPLKGAVVTGLPLRAQIADLATSLNDDGARDELQSLARMNLGWPADAPVLLVTGGSSGAASLNAATAGAAARLTSHGVHVIHLTGKGKADEALRAQGDLPAVHRQMYLVQEYAHDMAAMLGAAGAVVARSGAGMVCELTALGIPALYVPLPHGNGEQGLNAGPAVSAGAATMIRDADLNPASIEMAAERMLLDREAPARMRAAARRVGIADGSARLADLVEEQL</sequence>
<evidence type="ECO:0000256" key="9">
    <source>
        <dbReference type="ARBA" id="ARBA00023316"/>
    </source>
</evidence>
<evidence type="ECO:0000256" key="10">
    <source>
        <dbReference type="HAMAP-Rule" id="MF_00033"/>
    </source>
</evidence>
<dbReference type="InterPro" id="IPR006009">
    <property type="entry name" value="GlcNAc_MurG"/>
</dbReference>
<dbReference type="GO" id="GO:0008360">
    <property type="term" value="P:regulation of cell shape"/>
    <property type="evidence" value="ECO:0007669"/>
    <property type="project" value="UniProtKB-KW"/>
</dbReference>
<accession>A0AA96F3Q1</accession>
<keyword evidence="5 10" id="KW-0133">Cell shape</keyword>
<comment type="pathway">
    <text evidence="10">Cell wall biogenesis; peptidoglycan biosynthesis.</text>
</comment>
<dbReference type="GO" id="GO:0005975">
    <property type="term" value="P:carbohydrate metabolic process"/>
    <property type="evidence" value="ECO:0007669"/>
    <property type="project" value="InterPro"/>
</dbReference>
<keyword evidence="1 10" id="KW-1003">Cell membrane</keyword>
<dbReference type="GO" id="GO:0009252">
    <property type="term" value="P:peptidoglycan biosynthetic process"/>
    <property type="evidence" value="ECO:0007669"/>
    <property type="project" value="UniProtKB-UniRule"/>
</dbReference>
<keyword evidence="7 10" id="KW-0472">Membrane</keyword>
<dbReference type="EMBL" id="CP134879">
    <property type="protein sequence ID" value="WNM23347.1"/>
    <property type="molecule type" value="Genomic_DNA"/>
</dbReference>
<feature type="binding site" evidence="10">
    <location>
        <position position="304"/>
    </location>
    <ligand>
        <name>UDP-N-acetyl-alpha-D-glucosamine</name>
        <dbReference type="ChEBI" id="CHEBI:57705"/>
    </ligand>
</feature>
<protein>
    <recommendedName>
        <fullName evidence="10">UDP-N-acetylglucosamine--N-acetylmuramyl-(pentapeptide) pyrophosphoryl-undecaprenol N-acetylglucosamine transferase</fullName>
        <ecNumber evidence="10">2.4.1.227</ecNumber>
    </recommendedName>
    <alternativeName>
        <fullName evidence="10">Undecaprenyl-PP-MurNAc-pentapeptide-UDPGlcNAc GlcNAc transferase</fullName>
    </alternativeName>
</protein>
<name>A0AA96F3Q1_9MICO</name>
<comment type="catalytic activity">
    <reaction evidence="10">
        <text>di-trans,octa-cis-undecaprenyl diphospho-N-acetyl-alpha-D-muramoyl-L-alanyl-D-glutamyl-meso-2,6-diaminopimeloyl-D-alanyl-D-alanine + UDP-N-acetyl-alpha-D-glucosamine = di-trans,octa-cis-undecaprenyl diphospho-[N-acetyl-alpha-D-glucosaminyl-(1-&gt;4)]-N-acetyl-alpha-D-muramoyl-L-alanyl-D-glutamyl-meso-2,6-diaminopimeloyl-D-alanyl-D-alanine + UDP + H(+)</text>
        <dbReference type="Rhea" id="RHEA:31227"/>
        <dbReference type="ChEBI" id="CHEBI:15378"/>
        <dbReference type="ChEBI" id="CHEBI:57705"/>
        <dbReference type="ChEBI" id="CHEBI:58223"/>
        <dbReference type="ChEBI" id="CHEBI:61387"/>
        <dbReference type="ChEBI" id="CHEBI:61388"/>
        <dbReference type="EC" id="2.4.1.227"/>
    </reaction>
</comment>
<dbReference type="HAMAP" id="MF_00033">
    <property type="entry name" value="MurG"/>
    <property type="match status" value="1"/>
</dbReference>
<dbReference type="AlphaFoldDB" id="A0AA96F3Q1"/>
<keyword evidence="4 10" id="KW-0808">Transferase</keyword>
<keyword evidence="3 10" id="KW-0328">Glycosyltransferase</keyword>
<evidence type="ECO:0000256" key="5">
    <source>
        <dbReference type="ARBA" id="ARBA00022960"/>
    </source>
</evidence>
<reference evidence="13 14" key="1">
    <citation type="submission" date="2023-09" db="EMBL/GenBank/DDBJ databases">
        <title>Demequina sp. a novel bacteria isolated from Capsicum annuum.</title>
        <authorList>
            <person name="Humaira Z."/>
            <person name="Lee J."/>
            <person name="Cho D."/>
        </authorList>
    </citation>
    <scope>NUCLEOTIDE SEQUENCE [LARGE SCALE GENOMIC DNA]</scope>
    <source>
        <strain evidence="13 14">OYTSA14</strain>
    </source>
</reference>
<feature type="domain" description="Glycosyl transferase family 28 C-terminal" evidence="12">
    <location>
        <begin position="196"/>
        <end position="360"/>
    </location>
</feature>
<feature type="binding site" evidence="10">
    <location>
        <position position="203"/>
    </location>
    <ligand>
        <name>UDP-N-acetyl-alpha-D-glucosamine</name>
        <dbReference type="ChEBI" id="CHEBI:57705"/>
    </ligand>
</feature>
<dbReference type="Pfam" id="PF03033">
    <property type="entry name" value="Glyco_transf_28"/>
    <property type="match status" value="1"/>
</dbReference>
<evidence type="ECO:0000259" key="12">
    <source>
        <dbReference type="Pfam" id="PF04101"/>
    </source>
</evidence>
<evidence type="ECO:0000256" key="2">
    <source>
        <dbReference type="ARBA" id="ARBA00022618"/>
    </source>
</evidence>
<keyword evidence="9 10" id="KW-0961">Cell wall biogenesis/degradation</keyword>
<comment type="subcellular location">
    <subcellularLocation>
        <location evidence="10">Cell membrane</location>
        <topology evidence="10">Peripheral membrane protein</topology>
        <orientation evidence="10">Cytoplasmic side</orientation>
    </subcellularLocation>
</comment>
<dbReference type="Gene3D" id="3.40.50.2000">
    <property type="entry name" value="Glycogen Phosphorylase B"/>
    <property type="match status" value="2"/>
</dbReference>
<keyword evidence="2 10" id="KW-0132">Cell division</keyword>
<feature type="binding site" evidence="10">
    <location>
        <position position="161"/>
    </location>
    <ligand>
        <name>UDP-N-acetyl-alpha-D-glucosamine</name>
        <dbReference type="ChEBI" id="CHEBI:57705"/>
    </ligand>
</feature>
<evidence type="ECO:0000256" key="8">
    <source>
        <dbReference type="ARBA" id="ARBA00023306"/>
    </source>
</evidence>
<evidence type="ECO:0000313" key="13">
    <source>
        <dbReference type="EMBL" id="WNM23347.1"/>
    </source>
</evidence>
<evidence type="ECO:0000256" key="4">
    <source>
        <dbReference type="ARBA" id="ARBA00022679"/>
    </source>
</evidence>
<dbReference type="GO" id="GO:0071555">
    <property type="term" value="P:cell wall organization"/>
    <property type="evidence" value="ECO:0007669"/>
    <property type="project" value="UniProtKB-KW"/>
</dbReference>
<dbReference type="GO" id="GO:0050511">
    <property type="term" value="F:undecaprenyldiphospho-muramoylpentapeptide beta-N-acetylglucosaminyltransferase activity"/>
    <property type="evidence" value="ECO:0007669"/>
    <property type="project" value="UniProtKB-UniRule"/>
</dbReference>
<dbReference type="InterPro" id="IPR004276">
    <property type="entry name" value="GlycoTrans_28_N"/>
</dbReference>
<feature type="binding site" evidence="10">
    <location>
        <begin position="12"/>
        <end position="14"/>
    </location>
    <ligand>
        <name>UDP-N-acetyl-alpha-D-glucosamine</name>
        <dbReference type="ChEBI" id="CHEBI:57705"/>
    </ligand>
</feature>
<dbReference type="SUPFAM" id="SSF53756">
    <property type="entry name" value="UDP-Glycosyltransferase/glycogen phosphorylase"/>
    <property type="match status" value="1"/>
</dbReference>
<evidence type="ECO:0000256" key="6">
    <source>
        <dbReference type="ARBA" id="ARBA00022984"/>
    </source>
</evidence>
<dbReference type="InterPro" id="IPR007235">
    <property type="entry name" value="Glyco_trans_28_C"/>
</dbReference>
<organism evidence="13 14">
    <name type="scientific">Demequina capsici</name>
    <dbReference type="NCBI Taxonomy" id="3075620"/>
    <lineage>
        <taxon>Bacteria</taxon>
        <taxon>Bacillati</taxon>
        <taxon>Actinomycetota</taxon>
        <taxon>Actinomycetes</taxon>
        <taxon>Micrococcales</taxon>
        <taxon>Demequinaceae</taxon>
        <taxon>Demequina</taxon>
    </lineage>
</organism>
<dbReference type="CDD" id="cd03785">
    <property type="entry name" value="GT28_MurG"/>
    <property type="match status" value="1"/>
</dbReference>
<comment type="function">
    <text evidence="10">Cell wall formation. Catalyzes the transfer of a GlcNAc subunit on undecaprenyl-pyrophosphoryl-MurNAc-pentapeptide (lipid intermediate I) to form undecaprenyl-pyrophosphoryl-MurNAc-(pentapeptide)GlcNAc (lipid intermediate II).</text>
</comment>
<evidence type="ECO:0000256" key="7">
    <source>
        <dbReference type="ARBA" id="ARBA00023136"/>
    </source>
</evidence>
<dbReference type="Pfam" id="PF04101">
    <property type="entry name" value="Glyco_tran_28_C"/>
    <property type="match status" value="1"/>
</dbReference>
<dbReference type="GO" id="GO:0051301">
    <property type="term" value="P:cell division"/>
    <property type="evidence" value="ECO:0007669"/>
    <property type="project" value="UniProtKB-KW"/>
</dbReference>
<dbReference type="RefSeq" id="WP_313496189.1">
    <property type="nucleotide sequence ID" value="NZ_CP134879.1"/>
</dbReference>
<dbReference type="GO" id="GO:0005886">
    <property type="term" value="C:plasma membrane"/>
    <property type="evidence" value="ECO:0007669"/>
    <property type="project" value="UniProtKB-SubCell"/>
</dbReference>
<dbReference type="PANTHER" id="PTHR21015:SF22">
    <property type="entry name" value="GLYCOSYLTRANSFERASE"/>
    <property type="match status" value="1"/>
</dbReference>
<keyword evidence="14" id="KW-1185">Reference proteome</keyword>
<gene>
    <name evidence="10" type="primary">murG</name>
    <name evidence="13" type="ORF">RN606_08200</name>
</gene>
<comment type="caution">
    <text evidence="10">Lacks conserved residue(s) required for the propagation of feature annotation.</text>
</comment>
<dbReference type="EC" id="2.4.1.227" evidence="10"/>
<evidence type="ECO:0000256" key="3">
    <source>
        <dbReference type="ARBA" id="ARBA00022676"/>
    </source>
</evidence>
<proteinExistence type="inferred from homology"/>
<keyword evidence="8 10" id="KW-0131">Cell cycle</keyword>
<evidence type="ECO:0000313" key="14">
    <source>
        <dbReference type="Proteomes" id="UP001304125"/>
    </source>
</evidence>
<comment type="similarity">
    <text evidence="10">Belongs to the glycosyltransferase 28 family. MurG subfamily.</text>
</comment>
<dbReference type="Proteomes" id="UP001304125">
    <property type="component" value="Chromosome"/>
</dbReference>